<feature type="transmembrane region" description="Helical" evidence="8">
    <location>
        <begin position="337"/>
        <end position="361"/>
    </location>
</feature>
<evidence type="ECO:0000256" key="1">
    <source>
        <dbReference type="ARBA" id="ARBA00004141"/>
    </source>
</evidence>
<dbReference type="SMART" id="SM01320">
    <property type="entry name" value="TRP_N"/>
    <property type="match status" value="1"/>
</dbReference>
<proteinExistence type="inferred from homology"/>
<evidence type="ECO:0000256" key="9">
    <source>
        <dbReference type="SAM" id="SignalP"/>
    </source>
</evidence>
<feature type="transmembrane region" description="Helical" evidence="8">
    <location>
        <begin position="504"/>
        <end position="523"/>
    </location>
</feature>
<feature type="transmembrane region" description="Helical" evidence="8">
    <location>
        <begin position="566"/>
        <end position="595"/>
    </location>
</feature>
<feature type="transmembrane region" description="Helical" evidence="8">
    <location>
        <begin position="389"/>
        <end position="409"/>
    </location>
</feature>
<feature type="transmembrane region" description="Helical" evidence="8">
    <location>
        <begin position="478"/>
        <end position="498"/>
    </location>
</feature>
<evidence type="ECO:0000256" key="7">
    <source>
        <dbReference type="SAM" id="MobiDB-lite"/>
    </source>
</evidence>
<keyword evidence="4 9" id="KW-0732">Signal</keyword>
<evidence type="ECO:0000256" key="8">
    <source>
        <dbReference type="SAM" id="Phobius"/>
    </source>
</evidence>
<evidence type="ECO:0000256" key="3">
    <source>
        <dbReference type="ARBA" id="ARBA00022692"/>
    </source>
</evidence>
<evidence type="ECO:0000259" key="10">
    <source>
        <dbReference type="SMART" id="SM01320"/>
    </source>
</evidence>
<feature type="transmembrane region" description="Helical" evidence="8">
    <location>
        <begin position="415"/>
        <end position="435"/>
    </location>
</feature>
<feature type="signal peptide" evidence="9">
    <location>
        <begin position="1"/>
        <end position="23"/>
    </location>
</feature>
<evidence type="ECO:0000256" key="2">
    <source>
        <dbReference type="ARBA" id="ARBA00010642"/>
    </source>
</evidence>
<keyword evidence="3 8" id="KW-0812">Transmembrane</keyword>
<dbReference type="InterPro" id="IPR040241">
    <property type="entry name" value="TRP_Flc/Pkd2-like"/>
</dbReference>
<comment type="similarity">
    <text evidence="2">Belongs to the transient receptor potential (TRP) ion channel family.</text>
</comment>
<evidence type="ECO:0000313" key="12">
    <source>
        <dbReference type="Proteomes" id="UP000799770"/>
    </source>
</evidence>
<feature type="region of interest" description="Disordered" evidence="7">
    <location>
        <begin position="628"/>
        <end position="744"/>
    </location>
</feature>
<feature type="chain" id="PRO_5025458678" description="ML-like domain-containing protein" evidence="9">
    <location>
        <begin position="24"/>
        <end position="744"/>
    </location>
</feature>
<gene>
    <name evidence="11" type="ORF">BDV96DRAFT_610412</name>
</gene>
<evidence type="ECO:0000256" key="4">
    <source>
        <dbReference type="ARBA" id="ARBA00022729"/>
    </source>
</evidence>
<dbReference type="InterPro" id="IPR032800">
    <property type="entry name" value="TRP_N"/>
</dbReference>
<reference evidence="11" key="1">
    <citation type="journal article" date="2020" name="Stud. Mycol.">
        <title>101 Dothideomycetes genomes: a test case for predicting lifestyles and emergence of pathogens.</title>
        <authorList>
            <person name="Haridas S."/>
            <person name="Albert R."/>
            <person name="Binder M."/>
            <person name="Bloem J."/>
            <person name="Labutti K."/>
            <person name="Salamov A."/>
            <person name="Andreopoulos B."/>
            <person name="Baker S."/>
            <person name="Barry K."/>
            <person name="Bills G."/>
            <person name="Bluhm B."/>
            <person name="Cannon C."/>
            <person name="Castanera R."/>
            <person name="Culley D."/>
            <person name="Daum C."/>
            <person name="Ezra D."/>
            <person name="Gonzalez J."/>
            <person name="Henrissat B."/>
            <person name="Kuo A."/>
            <person name="Liang C."/>
            <person name="Lipzen A."/>
            <person name="Lutzoni F."/>
            <person name="Magnuson J."/>
            <person name="Mondo S."/>
            <person name="Nolan M."/>
            <person name="Ohm R."/>
            <person name="Pangilinan J."/>
            <person name="Park H.-J."/>
            <person name="Ramirez L."/>
            <person name="Alfaro M."/>
            <person name="Sun H."/>
            <person name="Tritt A."/>
            <person name="Yoshinaga Y."/>
            <person name="Zwiers L.-H."/>
            <person name="Turgeon B."/>
            <person name="Goodwin S."/>
            <person name="Spatafora J."/>
            <person name="Crous P."/>
            <person name="Grigoriev I."/>
        </authorList>
    </citation>
    <scope>NUCLEOTIDE SEQUENCE</scope>
    <source>
        <strain evidence="11">CBS 627.86</strain>
    </source>
</reference>
<evidence type="ECO:0000256" key="5">
    <source>
        <dbReference type="ARBA" id="ARBA00022989"/>
    </source>
</evidence>
<sequence>MLPSLSRAAALLLAAAALPFASAERIIESKSLNPCQSNSSFSATLFNVAFTPNNRSLGFNIQGVSSISGNVNASLEFLVYGYSALKQNLDPCSDKSLEGMCPMNAGNINIKSNIDISPDVMSKIPGIFYTIPDLDAKVRIKILAADTKEQLACVEAELSNGHSVDQKAVAWVTAIIAGLGLVASAITSGLGHSNTAAHVAANAMSLFGYFQAQAFIGMTAVPLPPVVSAWTQNFQWSMGIIRVNFLQKMATWYQRATGGTPTTYLSQLTTTSIEVQKMKRSLTLSGRALDVSTRMLGRLVGRSNADSTNAQTANRVVLHGIERVGFKAHIETTNIFFTGYVFFIIFILFVTIGVIAFKFICEGLVKAGKMKSDKFVDFRNGWQTVLKGIMYRVILIGFPQMVVLCFWELTKRDSAGEVVLAIFTLVTMIAILGWATSKVIRIAQRSITMHKNPAYILYSDPVSLNKWGFLYVQFKATCYYFIAPILGYTLLKGMFVGLAQASGVAQAIAFVLIEAGLLIGVSVMRPYMDKKTNGFNIAICAFNFLSAIFLLVFSDVFSQPGIVTGVMGVIFFIYNAAFALVLLLMVLVSSGFALFTKNPDTRYQPMRDDRGSFIKSQTQLTTELDALGATARGEGKGTHPYNKPRSALDDDDDASLSSGSQERQLAAKEGAFSEHYQPAPPRSPVDPNMPTSQGGPPSYYGGASPAPSGGYNAPYGRAGSLRSEHQYRQANNSSPWQRGAGYDH</sequence>
<comment type="subcellular location">
    <subcellularLocation>
        <location evidence="1">Membrane</location>
        <topology evidence="1">Multi-pass membrane protein</topology>
    </subcellularLocation>
</comment>
<keyword evidence="12" id="KW-1185">Reference proteome</keyword>
<dbReference type="PANTHER" id="PTHR31145">
    <property type="entry name" value="INTEGRAL MEMBRANE PROTEIN (AFU_ORTHOLOGUE AFUA_7G01610)"/>
    <property type="match status" value="1"/>
</dbReference>
<evidence type="ECO:0000256" key="6">
    <source>
        <dbReference type="ARBA" id="ARBA00023136"/>
    </source>
</evidence>
<dbReference type="AlphaFoldDB" id="A0A6A5ZLP6"/>
<dbReference type="GO" id="GO:0055085">
    <property type="term" value="P:transmembrane transport"/>
    <property type="evidence" value="ECO:0007669"/>
    <property type="project" value="TreeGrafter"/>
</dbReference>
<evidence type="ECO:0000313" key="11">
    <source>
        <dbReference type="EMBL" id="KAF2119368.1"/>
    </source>
</evidence>
<dbReference type="Pfam" id="PF14558">
    <property type="entry name" value="TRP_N"/>
    <property type="match status" value="1"/>
</dbReference>
<dbReference type="OrthoDB" id="5212126at2759"/>
<dbReference type="EMBL" id="ML977315">
    <property type="protein sequence ID" value="KAF2119368.1"/>
    <property type="molecule type" value="Genomic_DNA"/>
</dbReference>
<feature type="transmembrane region" description="Helical" evidence="8">
    <location>
        <begin position="535"/>
        <end position="554"/>
    </location>
</feature>
<dbReference type="GO" id="GO:0009272">
    <property type="term" value="P:fungal-type cell wall biogenesis"/>
    <property type="evidence" value="ECO:0007669"/>
    <property type="project" value="TreeGrafter"/>
</dbReference>
<accession>A0A6A5ZLP6</accession>
<dbReference type="GO" id="GO:0016020">
    <property type="term" value="C:membrane"/>
    <property type="evidence" value="ECO:0007669"/>
    <property type="project" value="UniProtKB-SubCell"/>
</dbReference>
<keyword evidence="6 8" id="KW-0472">Membrane</keyword>
<protein>
    <recommendedName>
        <fullName evidence="10">ML-like domain-containing protein</fullName>
    </recommendedName>
</protein>
<keyword evidence="5 8" id="KW-1133">Transmembrane helix</keyword>
<dbReference type="Pfam" id="PF06011">
    <property type="entry name" value="TRP"/>
    <property type="match status" value="1"/>
</dbReference>
<organism evidence="11 12">
    <name type="scientific">Lophiotrema nucula</name>
    <dbReference type="NCBI Taxonomy" id="690887"/>
    <lineage>
        <taxon>Eukaryota</taxon>
        <taxon>Fungi</taxon>
        <taxon>Dikarya</taxon>
        <taxon>Ascomycota</taxon>
        <taxon>Pezizomycotina</taxon>
        <taxon>Dothideomycetes</taxon>
        <taxon>Pleosporomycetidae</taxon>
        <taxon>Pleosporales</taxon>
        <taxon>Lophiotremataceae</taxon>
        <taxon>Lophiotrema</taxon>
    </lineage>
</organism>
<feature type="compositionally biased region" description="Low complexity" evidence="7">
    <location>
        <begin position="694"/>
        <end position="714"/>
    </location>
</feature>
<dbReference type="PANTHER" id="PTHR31145:SF2">
    <property type="entry name" value="FLAVIN CARRIER PROTEIN 2"/>
    <property type="match status" value="1"/>
</dbReference>
<name>A0A6A5ZLP6_9PLEO</name>
<dbReference type="InterPro" id="IPR010308">
    <property type="entry name" value="TRP_C"/>
</dbReference>
<dbReference type="Proteomes" id="UP000799770">
    <property type="component" value="Unassembled WGS sequence"/>
</dbReference>
<feature type="domain" description="ML-like" evidence="10">
    <location>
        <begin position="25"/>
        <end position="165"/>
    </location>
</feature>